<keyword evidence="11" id="KW-1185">Reference proteome</keyword>
<name>A0ABN0UPV2_9ACTN</name>
<dbReference type="PANTHER" id="PTHR43731">
    <property type="entry name" value="RHOMBOID PROTEASE"/>
    <property type="match status" value="1"/>
</dbReference>
<reference evidence="10 11" key="1">
    <citation type="journal article" date="2019" name="Int. J. Syst. Evol. Microbiol.">
        <title>The Global Catalogue of Microorganisms (GCM) 10K type strain sequencing project: providing services to taxonomists for standard genome sequencing and annotation.</title>
        <authorList>
            <consortium name="The Broad Institute Genomics Platform"/>
            <consortium name="The Broad Institute Genome Sequencing Center for Infectious Disease"/>
            <person name="Wu L."/>
            <person name="Ma J."/>
        </authorList>
    </citation>
    <scope>NUCLEOTIDE SEQUENCE [LARGE SCALE GENOMIC DNA]</scope>
    <source>
        <strain evidence="10 11">JCM 10425</strain>
    </source>
</reference>
<evidence type="ECO:0000256" key="8">
    <source>
        <dbReference type="SAM" id="SignalP"/>
    </source>
</evidence>
<accession>A0ABN0UPV2</accession>
<dbReference type="InterPro" id="IPR035952">
    <property type="entry name" value="Rhomboid-like_sf"/>
</dbReference>
<dbReference type="Gene3D" id="1.20.1540.10">
    <property type="entry name" value="Rhomboid-like"/>
    <property type="match status" value="1"/>
</dbReference>
<evidence type="ECO:0000256" key="7">
    <source>
        <dbReference type="SAM" id="Phobius"/>
    </source>
</evidence>
<evidence type="ECO:0000256" key="2">
    <source>
        <dbReference type="ARBA" id="ARBA00009045"/>
    </source>
</evidence>
<comment type="similarity">
    <text evidence="2">Belongs to the peptidase S54 family.</text>
</comment>
<feature type="transmembrane region" description="Helical" evidence="7">
    <location>
        <begin position="54"/>
        <end position="72"/>
    </location>
</feature>
<protein>
    <recommendedName>
        <fullName evidence="9">Peptidase S54 rhomboid domain-containing protein</fullName>
    </recommendedName>
</protein>
<evidence type="ECO:0000256" key="6">
    <source>
        <dbReference type="ARBA" id="ARBA00023136"/>
    </source>
</evidence>
<feature type="domain" description="Peptidase S54 rhomboid" evidence="9">
    <location>
        <begin position="39"/>
        <end position="169"/>
    </location>
</feature>
<comment type="caution">
    <text evidence="10">The sequence shown here is derived from an EMBL/GenBank/DDBJ whole genome shotgun (WGS) entry which is preliminary data.</text>
</comment>
<evidence type="ECO:0000256" key="5">
    <source>
        <dbReference type="ARBA" id="ARBA00022989"/>
    </source>
</evidence>
<keyword evidence="3 7" id="KW-0812">Transmembrane</keyword>
<feature type="signal peptide" evidence="8">
    <location>
        <begin position="1"/>
        <end position="20"/>
    </location>
</feature>
<keyword evidence="4" id="KW-0378">Hydrolase</keyword>
<dbReference type="RefSeq" id="WP_344651220.1">
    <property type="nucleotide sequence ID" value="NZ_BAAAGX010000018.1"/>
</dbReference>
<proteinExistence type="inferred from homology"/>
<feature type="transmembrane region" description="Helical" evidence="7">
    <location>
        <begin position="79"/>
        <end position="98"/>
    </location>
</feature>
<dbReference type="PANTHER" id="PTHR43731:SF14">
    <property type="entry name" value="PRESENILIN-ASSOCIATED RHOMBOID-LIKE PROTEIN, MITOCHONDRIAL"/>
    <property type="match status" value="1"/>
</dbReference>
<dbReference type="Proteomes" id="UP001500967">
    <property type="component" value="Unassembled WGS sequence"/>
</dbReference>
<evidence type="ECO:0000313" key="10">
    <source>
        <dbReference type="EMBL" id="GAA0257636.1"/>
    </source>
</evidence>
<evidence type="ECO:0000256" key="4">
    <source>
        <dbReference type="ARBA" id="ARBA00022801"/>
    </source>
</evidence>
<feature type="transmembrane region" description="Helical" evidence="7">
    <location>
        <begin position="130"/>
        <end position="148"/>
    </location>
</feature>
<gene>
    <name evidence="10" type="ORF">GCM10009539_48780</name>
</gene>
<dbReference type="EMBL" id="BAAAGX010000018">
    <property type="protein sequence ID" value="GAA0257636.1"/>
    <property type="molecule type" value="Genomic_DNA"/>
</dbReference>
<organism evidence="10 11">
    <name type="scientific">Cryptosporangium japonicum</name>
    <dbReference type="NCBI Taxonomy" id="80872"/>
    <lineage>
        <taxon>Bacteria</taxon>
        <taxon>Bacillati</taxon>
        <taxon>Actinomycetota</taxon>
        <taxon>Actinomycetes</taxon>
        <taxon>Cryptosporangiales</taxon>
        <taxon>Cryptosporangiaceae</taxon>
        <taxon>Cryptosporangium</taxon>
    </lineage>
</organism>
<feature type="transmembrane region" description="Helical" evidence="7">
    <location>
        <begin position="154"/>
        <end position="173"/>
    </location>
</feature>
<keyword evidence="6 7" id="KW-0472">Membrane</keyword>
<keyword evidence="5 7" id="KW-1133">Transmembrane helix</keyword>
<comment type="subcellular location">
    <subcellularLocation>
        <location evidence="1">Membrane</location>
        <topology evidence="1">Multi-pass membrane protein</topology>
    </subcellularLocation>
</comment>
<evidence type="ECO:0000313" key="11">
    <source>
        <dbReference type="Proteomes" id="UP001500967"/>
    </source>
</evidence>
<keyword evidence="8" id="KW-0732">Signal</keyword>
<feature type="chain" id="PRO_5045907426" description="Peptidase S54 rhomboid domain-containing protein" evidence="8">
    <location>
        <begin position="21"/>
        <end position="182"/>
    </location>
</feature>
<dbReference type="InterPro" id="IPR022764">
    <property type="entry name" value="Peptidase_S54_rhomboid_dom"/>
</dbReference>
<feature type="transmembrane region" description="Helical" evidence="7">
    <location>
        <begin position="104"/>
        <end position="123"/>
    </location>
</feature>
<dbReference type="Pfam" id="PF01694">
    <property type="entry name" value="Rhomboid"/>
    <property type="match status" value="1"/>
</dbReference>
<evidence type="ECO:0000256" key="1">
    <source>
        <dbReference type="ARBA" id="ARBA00004141"/>
    </source>
</evidence>
<dbReference type="InterPro" id="IPR050925">
    <property type="entry name" value="Rhomboid_protease_S54"/>
</dbReference>
<sequence length="182" mass="18650">MKTTLTWAVFAVTAATTALGYAVPAFSDALARDPAFFDGQVWRLVTPILVNPEGWGQVLTNGIGLLMFGAIAERVFGRRAWLALYLTGGVVGEVYSYALEYYSAGSSVAVAGLLGGLAAWLISGAAKVALALRAGAGAVLLLGVLLAATGDNHGAPLLAGALLGGALAWRSALPPARSLREH</sequence>
<evidence type="ECO:0000259" key="9">
    <source>
        <dbReference type="Pfam" id="PF01694"/>
    </source>
</evidence>
<evidence type="ECO:0000256" key="3">
    <source>
        <dbReference type="ARBA" id="ARBA00022692"/>
    </source>
</evidence>
<dbReference type="SUPFAM" id="SSF144091">
    <property type="entry name" value="Rhomboid-like"/>
    <property type="match status" value="1"/>
</dbReference>